<dbReference type="OrthoDB" id="7864216at2"/>
<evidence type="ECO:0000313" key="1">
    <source>
        <dbReference type="EMBL" id="PWG18246.1"/>
    </source>
</evidence>
<reference evidence="2" key="1">
    <citation type="submission" date="2018-05" db="EMBL/GenBank/DDBJ databases">
        <authorList>
            <person name="Du Z."/>
            <person name="Wang X."/>
        </authorList>
    </citation>
    <scope>NUCLEOTIDE SEQUENCE [LARGE SCALE GENOMIC DNA]</scope>
    <source>
        <strain evidence="2">WDS4C29</strain>
    </source>
</reference>
<proteinExistence type="predicted"/>
<protein>
    <submittedName>
        <fullName evidence="1">Uncharacterized protein</fullName>
    </submittedName>
</protein>
<dbReference type="EMBL" id="QETF01000002">
    <property type="protein sequence ID" value="PWG18246.1"/>
    <property type="molecule type" value="Genomic_DNA"/>
</dbReference>
<dbReference type="Proteomes" id="UP000245293">
    <property type="component" value="Unassembled WGS sequence"/>
</dbReference>
<dbReference type="AlphaFoldDB" id="A0A2V1P7D2"/>
<comment type="caution">
    <text evidence="1">The sequence shown here is derived from an EMBL/GenBank/DDBJ whole genome shotgun (WGS) entry which is preliminary data.</text>
</comment>
<sequence length="69" mass="7595">MADLARRLLDAHARDDRVALVALYEEAATTSNDMDAACFYLTHAWVFALDVGHSAADALYERLRGLGRA</sequence>
<keyword evidence="2" id="KW-1185">Reference proteome</keyword>
<gene>
    <name evidence="1" type="ORF">DFK10_03080</name>
</gene>
<accession>A0A2V1P7D2</accession>
<name>A0A2V1P7D2_9RHOB</name>
<organism evidence="1 2">
    <name type="scientific">Salibaculum griseiflavum</name>
    <dbReference type="NCBI Taxonomy" id="1914409"/>
    <lineage>
        <taxon>Bacteria</taxon>
        <taxon>Pseudomonadati</taxon>
        <taxon>Pseudomonadota</taxon>
        <taxon>Alphaproteobacteria</taxon>
        <taxon>Rhodobacterales</taxon>
        <taxon>Roseobacteraceae</taxon>
        <taxon>Salibaculum</taxon>
    </lineage>
</organism>
<dbReference type="RefSeq" id="WP_109386446.1">
    <property type="nucleotide sequence ID" value="NZ_QETF01000002.1"/>
</dbReference>
<evidence type="ECO:0000313" key="2">
    <source>
        <dbReference type="Proteomes" id="UP000245293"/>
    </source>
</evidence>